<gene>
    <name evidence="2" type="ORF">GEV33_006435</name>
</gene>
<protein>
    <submittedName>
        <fullName evidence="2">Uncharacterized protein</fullName>
    </submittedName>
</protein>
<reference evidence="2" key="2">
    <citation type="submission" date="2021-08" db="EMBL/GenBank/DDBJ databases">
        <authorList>
            <person name="Eriksson T."/>
        </authorList>
    </citation>
    <scope>NUCLEOTIDE SEQUENCE</scope>
    <source>
        <strain evidence="2">Stoneville</strain>
        <tissue evidence="2">Whole head</tissue>
    </source>
</reference>
<accession>A0A8J6HLT8</accession>
<comment type="caution">
    <text evidence="2">The sequence shown here is derived from an EMBL/GenBank/DDBJ whole genome shotgun (WGS) entry which is preliminary data.</text>
</comment>
<sequence length="191" mass="21345">MKRAASSMSPNYSVQYKGAERGEWLSVGKRVGRHRGSEGREEDRSAREVRTQTPESELAGPRRELPEESNAKERNQIPRPDFVVHSDLVGVPEEYPRHRGDDSPGRPRPRRGWQTNKILLWEGISVIGPFRSHIRAETPDGRTIGQRNQIGGYRPFTPFTSQLLASGTETTLGFTNSSEVAAHVAVACQDL</sequence>
<reference evidence="2" key="1">
    <citation type="journal article" date="2020" name="J Insects Food Feed">
        <title>The yellow mealworm (Tenebrio molitor) genome: a resource for the emerging insects as food and feed industry.</title>
        <authorList>
            <person name="Eriksson T."/>
            <person name="Andere A."/>
            <person name="Kelstrup H."/>
            <person name="Emery V."/>
            <person name="Picard C."/>
        </authorList>
    </citation>
    <scope>NUCLEOTIDE SEQUENCE</scope>
    <source>
        <strain evidence="2">Stoneville</strain>
        <tissue evidence="2">Whole head</tissue>
    </source>
</reference>
<dbReference type="EMBL" id="JABDTM020021675">
    <property type="protein sequence ID" value="KAH0816356.1"/>
    <property type="molecule type" value="Genomic_DNA"/>
</dbReference>
<keyword evidence="3" id="KW-1185">Reference proteome</keyword>
<dbReference type="Proteomes" id="UP000719412">
    <property type="component" value="Unassembled WGS sequence"/>
</dbReference>
<evidence type="ECO:0000313" key="3">
    <source>
        <dbReference type="Proteomes" id="UP000719412"/>
    </source>
</evidence>
<feature type="compositionally biased region" description="Basic and acidic residues" evidence="1">
    <location>
        <begin position="35"/>
        <end position="50"/>
    </location>
</feature>
<feature type="compositionally biased region" description="Basic and acidic residues" evidence="1">
    <location>
        <begin position="60"/>
        <end position="76"/>
    </location>
</feature>
<feature type="compositionally biased region" description="Basic and acidic residues" evidence="1">
    <location>
        <begin position="94"/>
        <end position="105"/>
    </location>
</feature>
<name>A0A8J6HLT8_TENMO</name>
<feature type="compositionally biased region" description="Polar residues" evidence="1">
    <location>
        <begin position="1"/>
        <end position="14"/>
    </location>
</feature>
<evidence type="ECO:0000256" key="1">
    <source>
        <dbReference type="SAM" id="MobiDB-lite"/>
    </source>
</evidence>
<dbReference type="AlphaFoldDB" id="A0A8J6HLT8"/>
<proteinExistence type="predicted"/>
<evidence type="ECO:0000313" key="2">
    <source>
        <dbReference type="EMBL" id="KAH0816356.1"/>
    </source>
</evidence>
<feature type="region of interest" description="Disordered" evidence="1">
    <location>
        <begin position="1"/>
        <end position="112"/>
    </location>
</feature>
<organism evidence="2 3">
    <name type="scientific">Tenebrio molitor</name>
    <name type="common">Yellow mealworm beetle</name>
    <dbReference type="NCBI Taxonomy" id="7067"/>
    <lineage>
        <taxon>Eukaryota</taxon>
        <taxon>Metazoa</taxon>
        <taxon>Ecdysozoa</taxon>
        <taxon>Arthropoda</taxon>
        <taxon>Hexapoda</taxon>
        <taxon>Insecta</taxon>
        <taxon>Pterygota</taxon>
        <taxon>Neoptera</taxon>
        <taxon>Endopterygota</taxon>
        <taxon>Coleoptera</taxon>
        <taxon>Polyphaga</taxon>
        <taxon>Cucujiformia</taxon>
        <taxon>Tenebrionidae</taxon>
        <taxon>Tenebrio</taxon>
    </lineage>
</organism>